<sequence>MQTLPQKAGPAHPQTLRQTLQQNCRLSNHSPNEPWLAQIFAAKAVRTGGVVRRAVRDVEREVGRARLMQEVAARGFHLIECGGQFVIVCRTSDLVVHL</sequence>
<dbReference type="AlphaFoldDB" id="A3K742"/>
<organism evidence="1 2">
    <name type="scientific">Sagittula stellata (strain ATCC 700073 / DSM 11524 / E-37)</name>
    <dbReference type="NCBI Taxonomy" id="388399"/>
    <lineage>
        <taxon>Bacteria</taxon>
        <taxon>Pseudomonadati</taxon>
        <taxon>Pseudomonadota</taxon>
        <taxon>Alphaproteobacteria</taxon>
        <taxon>Rhodobacterales</taxon>
        <taxon>Roseobacteraceae</taxon>
        <taxon>Sagittula</taxon>
    </lineage>
</organism>
<keyword evidence="2" id="KW-1185">Reference proteome</keyword>
<dbReference type="eggNOG" id="ENOG5032YQN">
    <property type="taxonomic scope" value="Bacteria"/>
</dbReference>
<protein>
    <recommendedName>
        <fullName evidence="3">N-(5'-phosphoribosyl)anthranilate isomerase</fullName>
    </recommendedName>
</protein>
<accession>A3K742</accession>
<reference evidence="1 2" key="1">
    <citation type="submission" date="2006-06" db="EMBL/GenBank/DDBJ databases">
        <authorList>
            <person name="Moran M.A."/>
            <person name="Ferriera S."/>
            <person name="Johnson J."/>
            <person name="Kravitz S."/>
            <person name="Beeson K."/>
            <person name="Sutton G."/>
            <person name="Rogers Y.-H."/>
            <person name="Friedman R."/>
            <person name="Frazier M."/>
            <person name="Venter J.C."/>
        </authorList>
    </citation>
    <scope>NUCLEOTIDE SEQUENCE [LARGE SCALE GENOMIC DNA]</scope>
    <source>
        <strain evidence="1 2">E-37</strain>
    </source>
</reference>
<evidence type="ECO:0008006" key="3">
    <source>
        <dbReference type="Google" id="ProtNLM"/>
    </source>
</evidence>
<evidence type="ECO:0000313" key="1">
    <source>
        <dbReference type="EMBL" id="EBA07169.1"/>
    </source>
</evidence>
<evidence type="ECO:0000313" key="2">
    <source>
        <dbReference type="Proteomes" id="UP000005713"/>
    </source>
</evidence>
<comment type="caution">
    <text evidence="1">The sequence shown here is derived from an EMBL/GenBank/DDBJ whole genome shotgun (WGS) entry which is preliminary data.</text>
</comment>
<dbReference type="Proteomes" id="UP000005713">
    <property type="component" value="Unassembled WGS sequence"/>
</dbReference>
<name>A3K742_SAGS3</name>
<gene>
    <name evidence="1" type="ORF">SSE37_13266</name>
</gene>
<dbReference type="EMBL" id="AAYA01000011">
    <property type="protein sequence ID" value="EBA07169.1"/>
    <property type="molecule type" value="Genomic_DNA"/>
</dbReference>
<dbReference type="RefSeq" id="WP_005861389.1">
    <property type="nucleotide sequence ID" value="NZ_AAYA01000011.1"/>
</dbReference>
<proteinExistence type="predicted"/>